<dbReference type="EMBL" id="QRAN01000015">
    <property type="protein sequence ID" value="RLQ21184.1"/>
    <property type="molecule type" value="Genomic_DNA"/>
</dbReference>
<protein>
    <submittedName>
        <fullName evidence="4">Sulfotransferase</fullName>
    </submittedName>
</protein>
<feature type="domain" description="Sulfotransferase" evidence="3">
    <location>
        <begin position="8"/>
        <end position="200"/>
    </location>
</feature>
<dbReference type="RefSeq" id="WP_117955781.1">
    <property type="nucleotide sequence ID" value="NZ_QRAN01000015.1"/>
</dbReference>
<dbReference type="InterPro" id="IPR037359">
    <property type="entry name" value="NST/OST"/>
</dbReference>
<dbReference type="PANTHER" id="PTHR10605">
    <property type="entry name" value="HEPARAN SULFATE SULFOTRANSFERASE"/>
    <property type="match status" value="1"/>
</dbReference>
<keyword evidence="5" id="KW-1185">Reference proteome</keyword>
<dbReference type="Gene3D" id="3.40.50.300">
    <property type="entry name" value="P-loop containing nucleotide triphosphate hydrolases"/>
    <property type="match status" value="1"/>
</dbReference>
<dbReference type="SUPFAM" id="SSF52540">
    <property type="entry name" value="P-loop containing nucleoside triphosphate hydrolases"/>
    <property type="match status" value="1"/>
</dbReference>
<dbReference type="GO" id="GO:0008146">
    <property type="term" value="F:sulfotransferase activity"/>
    <property type="evidence" value="ECO:0007669"/>
    <property type="project" value="InterPro"/>
</dbReference>
<dbReference type="Pfam" id="PF00685">
    <property type="entry name" value="Sulfotransfer_1"/>
    <property type="match status" value="1"/>
</dbReference>
<organism evidence="4 5">
    <name type="scientific">Seongchinamella sediminis</name>
    <dbReference type="NCBI Taxonomy" id="2283635"/>
    <lineage>
        <taxon>Bacteria</taxon>
        <taxon>Pseudomonadati</taxon>
        <taxon>Pseudomonadota</taxon>
        <taxon>Gammaproteobacteria</taxon>
        <taxon>Cellvibrionales</taxon>
        <taxon>Halieaceae</taxon>
        <taxon>Seongchinamella</taxon>
    </lineage>
</organism>
<sequence>MSLVNKTLIIGGQPKAGTSSLFHWLSQHPGIEPSRVKEVRFFLDEKYPLPSGARYNGQNGREYLSFFRNPTSDKTLLDATPDYLYCKNASNISAVLPNSRIVFIVRDPVERTVSWYKFAAQIGRLEKGMTFEDYVEYQLSNAVTERTPIHLRALEQNRVGEYLPIFKRCFAGRYLVKDFSDIRNDPRGTIQEICAFSGLDPKFYDAFDFAPRNVSTGERAGRSSRVYYRARAAFNYLVKPSPRLISIVRPIGVATKRALVRSERIESFEVPPALAQRIMSHAHSNSS</sequence>
<dbReference type="InterPro" id="IPR027417">
    <property type="entry name" value="P-loop_NTPase"/>
</dbReference>
<evidence type="ECO:0000259" key="3">
    <source>
        <dbReference type="Pfam" id="PF00685"/>
    </source>
</evidence>
<proteinExistence type="predicted"/>
<name>A0A3L7DV57_9GAMM</name>
<dbReference type="AlphaFoldDB" id="A0A3L7DV57"/>
<reference evidence="4 5" key="1">
    <citation type="submission" date="2018-07" db="EMBL/GenBank/DDBJ databases">
        <title>Halioglobus sp. genome submission.</title>
        <authorList>
            <person name="Ye M.-Q."/>
            <person name="Du Z.-J."/>
        </authorList>
    </citation>
    <scope>NUCLEOTIDE SEQUENCE [LARGE SCALE GENOMIC DNA]</scope>
    <source>
        <strain evidence="4 5">U0301</strain>
    </source>
</reference>
<keyword evidence="1 4" id="KW-0808">Transferase</keyword>
<dbReference type="InterPro" id="IPR000863">
    <property type="entry name" value="Sulfotransferase_dom"/>
</dbReference>
<accession>A0A3L7DV57</accession>
<dbReference type="OrthoDB" id="9075305at2"/>
<evidence type="ECO:0000313" key="4">
    <source>
        <dbReference type="EMBL" id="RLQ21184.1"/>
    </source>
</evidence>
<evidence type="ECO:0000256" key="2">
    <source>
        <dbReference type="ARBA" id="ARBA00023180"/>
    </source>
</evidence>
<keyword evidence="2" id="KW-0325">Glycoprotein</keyword>
<evidence type="ECO:0000313" key="5">
    <source>
        <dbReference type="Proteomes" id="UP000265509"/>
    </source>
</evidence>
<comment type="caution">
    <text evidence="4">The sequence shown here is derived from an EMBL/GenBank/DDBJ whole genome shotgun (WGS) entry which is preliminary data.</text>
</comment>
<gene>
    <name evidence="4" type="ORF">DWB85_13975</name>
</gene>
<dbReference type="PANTHER" id="PTHR10605:SF56">
    <property type="entry name" value="BIFUNCTIONAL HEPARAN SULFATE N-DEACETYLASE_N-SULFOTRANSFERASE"/>
    <property type="match status" value="1"/>
</dbReference>
<evidence type="ECO:0000256" key="1">
    <source>
        <dbReference type="ARBA" id="ARBA00022679"/>
    </source>
</evidence>
<dbReference type="Proteomes" id="UP000265509">
    <property type="component" value="Unassembled WGS sequence"/>
</dbReference>